<proteinExistence type="predicted"/>
<evidence type="ECO:0000313" key="2">
    <source>
        <dbReference type="EMBL" id="GEN87520.1"/>
    </source>
</evidence>
<dbReference type="EMBL" id="BJYM01000008">
    <property type="protein sequence ID" value="GEN87520.1"/>
    <property type="molecule type" value="Genomic_DNA"/>
</dbReference>
<sequence>MNEPVQKTPESRPFIPYILVLIDRGTEEVLHYDLIESVYDTEGVQQAIYQLLDKIKVLPKAVYMFDDFLR</sequence>
<evidence type="ECO:0000313" key="3">
    <source>
        <dbReference type="Proteomes" id="UP000321558"/>
    </source>
</evidence>
<keyword evidence="3" id="KW-1185">Reference proteome</keyword>
<gene>
    <name evidence="2" type="ORF">OSO01_22590</name>
</gene>
<accession>A0A511ZJA9</accession>
<comment type="caution">
    <text evidence="2">The sequence shown here is derived from an EMBL/GenBank/DDBJ whole genome shotgun (WGS) entry which is preliminary data.</text>
</comment>
<protein>
    <recommendedName>
        <fullName evidence="1">DUF6930 domain-containing protein</fullName>
    </recommendedName>
</protein>
<feature type="domain" description="DUF6930" evidence="1">
    <location>
        <begin position="1"/>
        <end position="67"/>
    </location>
</feature>
<dbReference type="AlphaFoldDB" id="A0A511ZJA9"/>
<dbReference type="OrthoDB" id="9801392at2"/>
<dbReference type="Pfam" id="PF22007">
    <property type="entry name" value="DUF6930"/>
    <property type="match status" value="1"/>
</dbReference>
<dbReference type="Proteomes" id="UP000321558">
    <property type="component" value="Unassembled WGS sequence"/>
</dbReference>
<organism evidence="2 3">
    <name type="scientific">Oceanobacillus sojae</name>
    <dbReference type="NCBI Taxonomy" id="582851"/>
    <lineage>
        <taxon>Bacteria</taxon>
        <taxon>Bacillati</taxon>
        <taxon>Bacillota</taxon>
        <taxon>Bacilli</taxon>
        <taxon>Bacillales</taxon>
        <taxon>Bacillaceae</taxon>
        <taxon>Oceanobacillus</taxon>
    </lineage>
</organism>
<dbReference type="InterPro" id="IPR054216">
    <property type="entry name" value="DUF6930"/>
</dbReference>
<reference evidence="2 3" key="1">
    <citation type="submission" date="2019-07" db="EMBL/GenBank/DDBJ databases">
        <title>Whole genome shotgun sequence of Oceanobacillus sojae NBRC 105379.</title>
        <authorList>
            <person name="Hosoyama A."/>
            <person name="Uohara A."/>
            <person name="Ohji S."/>
            <person name="Ichikawa N."/>
        </authorList>
    </citation>
    <scope>NUCLEOTIDE SEQUENCE [LARGE SCALE GENOMIC DNA]</scope>
    <source>
        <strain evidence="2 3">NBRC 105379</strain>
    </source>
</reference>
<name>A0A511ZJA9_9BACI</name>
<evidence type="ECO:0000259" key="1">
    <source>
        <dbReference type="Pfam" id="PF22007"/>
    </source>
</evidence>